<dbReference type="Proteomes" id="UP001152797">
    <property type="component" value="Unassembled WGS sequence"/>
</dbReference>
<feature type="compositionally biased region" description="Basic and acidic residues" evidence="1">
    <location>
        <begin position="43"/>
        <end position="75"/>
    </location>
</feature>
<comment type="caution">
    <text evidence="2">The sequence shown here is derived from an EMBL/GenBank/DDBJ whole genome shotgun (WGS) entry which is preliminary data.</text>
</comment>
<dbReference type="EMBL" id="CAMXCT010002035">
    <property type="protein sequence ID" value="CAI3995103.1"/>
    <property type="molecule type" value="Genomic_DNA"/>
</dbReference>
<evidence type="ECO:0000313" key="4">
    <source>
        <dbReference type="Proteomes" id="UP001152797"/>
    </source>
</evidence>
<gene>
    <name evidence="2" type="ORF">C1SCF055_LOCUS21700</name>
</gene>
<accession>A0A9P1G085</accession>
<protein>
    <submittedName>
        <fullName evidence="3">Iron sulfur cluster assembly protein 1, mitochondrial</fullName>
    </submittedName>
</protein>
<organism evidence="2">
    <name type="scientific">Cladocopium goreaui</name>
    <dbReference type="NCBI Taxonomy" id="2562237"/>
    <lineage>
        <taxon>Eukaryota</taxon>
        <taxon>Sar</taxon>
        <taxon>Alveolata</taxon>
        <taxon>Dinophyceae</taxon>
        <taxon>Suessiales</taxon>
        <taxon>Symbiodiniaceae</taxon>
        <taxon>Cladocopium</taxon>
    </lineage>
</organism>
<feature type="compositionally biased region" description="Basic and acidic residues" evidence="1">
    <location>
        <begin position="1"/>
        <end position="14"/>
    </location>
</feature>
<feature type="region of interest" description="Disordered" evidence="1">
    <location>
        <begin position="1"/>
        <end position="113"/>
    </location>
</feature>
<evidence type="ECO:0000256" key="1">
    <source>
        <dbReference type="SAM" id="MobiDB-lite"/>
    </source>
</evidence>
<reference evidence="3 4" key="2">
    <citation type="submission" date="2024-05" db="EMBL/GenBank/DDBJ databases">
        <authorList>
            <person name="Chen Y."/>
            <person name="Shah S."/>
            <person name="Dougan E. K."/>
            <person name="Thang M."/>
            <person name="Chan C."/>
        </authorList>
    </citation>
    <scope>NUCLEOTIDE SEQUENCE [LARGE SCALE GENOMIC DNA]</scope>
</reference>
<name>A0A9P1G085_9DINO</name>
<sequence>METEETEHTQKKTEVPSMDDTMEAEKTEHTQKKPEVSSMDDAMETKKDTKDKNKGPVMDNTKEAEKTEKKNDTMKAENATRPVSHSASSSRLTGEQRRQQNEFVPDPRNPAEVRLRALMDKKNIREARRKEKRANERKSVEWRSLQNCWERKGVIENEMVCFKITMVKPRVPGKVKLEAAQTVKSKEPFRKHPFYSFKSLWKLQTYPAGGTRVTRVVKEFKQFDLLEFDALNAVSRSIEVENEEIRQSWSSALRVQPIKAVAKPDKALGLAAQAETEKEMYSASFLLDVGAIVGKWWIVLHPWAPI</sequence>
<reference evidence="2" key="1">
    <citation type="submission" date="2022-10" db="EMBL/GenBank/DDBJ databases">
        <authorList>
            <person name="Chen Y."/>
            <person name="Dougan E. K."/>
            <person name="Chan C."/>
            <person name="Rhodes N."/>
            <person name="Thang M."/>
        </authorList>
    </citation>
    <scope>NUCLEOTIDE SEQUENCE</scope>
</reference>
<dbReference type="EMBL" id="CAMXCT030002035">
    <property type="protein sequence ID" value="CAL4782415.1"/>
    <property type="molecule type" value="Genomic_DNA"/>
</dbReference>
<feature type="compositionally biased region" description="Basic and acidic residues" evidence="1">
    <location>
        <begin position="23"/>
        <end position="35"/>
    </location>
</feature>
<keyword evidence="4" id="KW-1185">Reference proteome</keyword>
<dbReference type="AlphaFoldDB" id="A0A9P1G085"/>
<evidence type="ECO:0000313" key="3">
    <source>
        <dbReference type="EMBL" id="CAL4782415.1"/>
    </source>
</evidence>
<proteinExistence type="predicted"/>
<dbReference type="EMBL" id="CAMXCT020002035">
    <property type="protein sequence ID" value="CAL1148478.1"/>
    <property type="molecule type" value="Genomic_DNA"/>
</dbReference>
<evidence type="ECO:0000313" key="2">
    <source>
        <dbReference type="EMBL" id="CAI3995103.1"/>
    </source>
</evidence>
<feature type="compositionally biased region" description="Polar residues" evidence="1">
    <location>
        <begin position="81"/>
        <end position="93"/>
    </location>
</feature>